<keyword evidence="6" id="KW-1133">Transmembrane helix</keyword>
<dbReference type="EMBL" id="JAEUBF010000838">
    <property type="protein sequence ID" value="KAH3674706.1"/>
    <property type="molecule type" value="Genomic_DNA"/>
</dbReference>
<gene>
    <name evidence="8" type="ORF">WICMUC_003122</name>
</gene>
<dbReference type="GO" id="GO:0016020">
    <property type="term" value="C:membrane"/>
    <property type="evidence" value="ECO:0007669"/>
    <property type="project" value="UniProtKB-SubCell"/>
</dbReference>
<comment type="similarity">
    <text evidence="1 6">Belongs to the PLPL family.</text>
</comment>
<evidence type="ECO:0000256" key="6">
    <source>
        <dbReference type="RuleBase" id="RU362055"/>
    </source>
</evidence>
<evidence type="ECO:0000256" key="5">
    <source>
        <dbReference type="PROSITE-ProRule" id="PRU01161"/>
    </source>
</evidence>
<dbReference type="Proteomes" id="UP000769528">
    <property type="component" value="Unassembled WGS sequence"/>
</dbReference>
<keyword evidence="4 5" id="KW-0443">Lipid metabolism</keyword>
<dbReference type="InterPro" id="IPR021771">
    <property type="entry name" value="Triacylglycerol_lipase_N"/>
</dbReference>
<keyword evidence="3 5" id="KW-0442">Lipid degradation</keyword>
<dbReference type="InterPro" id="IPR002641">
    <property type="entry name" value="PNPLA_dom"/>
</dbReference>
<feature type="short sequence motif" description="GXSXG" evidence="5">
    <location>
        <begin position="271"/>
        <end position="275"/>
    </location>
</feature>
<dbReference type="PANTHER" id="PTHR14226">
    <property type="entry name" value="NEUROPATHY TARGET ESTERASE/SWISS CHEESE D.MELANOGASTER"/>
    <property type="match status" value="1"/>
</dbReference>
<name>A0A9P8TDU9_9ASCO</name>
<dbReference type="AlphaFoldDB" id="A0A9P8TDU9"/>
<feature type="active site" description="Proton acceptor" evidence="5">
    <location>
        <position position="419"/>
    </location>
</feature>
<dbReference type="OrthoDB" id="15478at2759"/>
<dbReference type="InterPro" id="IPR050301">
    <property type="entry name" value="NTE"/>
</dbReference>
<feature type="transmembrane region" description="Helical" evidence="6">
    <location>
        <begin position="65"/>
        <end position="85"/>
    </location>
</feature>
<dbReference type="EC" id="3.1.1.-" evidence="6"/>
<comment type="function">
    <text evidence="6">Lipid hydrolase.</text>
</comment>
<comment type="caution">
    <text evidence="5">Lacks conserved residue(s) required for the propagation of feature annotation.</text>
</comment>
<dbReference type="Gene3D" id="3.40.1090.10">
    <property type="entry name" value="Cytosolic phospholipase A2 catalytic domain"/>
    <property type="match status" value="2"/>
</dbReference>
<keyword evidence="6" id="KW-0472">Membrane</keyword>
<dbReference type="SUPFAM" id="SSF52151">
    <property type="entry name" value="FabD/lysophospholipase-like"/>
    <property type="match status" value="1"/>
</dbReference>
<organism evidence="8 9">
    <name type="scientific">Wickerhamomyces mucosus</name>
    <dbReference type="NCBI Taxonomy" id="1378264"/>
    <lineage>
        <taxon>Eukaryota</taxon>
        <taxon>Fungi</taxon>
        <taxon>Dikarya</taxon>
        <taxon>Ascomycota</taxon>
        <taxon>Saccharomycotina</taxon>
        <taxon>Saccharomycetes</taxon>
        <taxon>Phaffomycetales</taxon>
        <taxon>Wickerhamomycetaceae</taxon>
        <taxon>Wickerhamomyces</taxon>
    </lineage>
</organism>
<feature type="domain" description="PNPLA" evidence="7">
    <location>
        <begin position="240"/>
        <end position="432"/>
    </location>
</feature>
<evidence type="ECO:0000256" key="1">
    <source>
        <dbReference type="ARBA" id="ARBA00006104"/>
    </source>
</evidence>
<reference evidence="8" key="1">
    <citation type="journal article" date="2021" name="Open Biol.">
        <title>Shared evolutionary footprints suggest mitochondrial oxidative damage underlies multiple complex I losses in fungi.</title>
        <authorList>
            <person name="Schikora-Tamarit M.A."/>
            <person name="Marcet-Houben M."/>
            <person name="Nosek J."/>
            <person name="Gabaldon T."/>
        </authorList>
    </citation>
    <scope>NUCLEOTIDE SEQUENCE</scope>
    <source>
        <strain evidence="8">CBS6341</strain>
    </source>
</reference>
<dbReference type="PROSITE" id="PS51635">
    <property type="entry name" value="PNPLA"/>
    <property type="match status" value="1"/>
</dbReference>
<evidence type="ECO:0000256" key="2">
    <source>
        <dbReference type="ARBA" id="ARBA00022801"/>
    </source>
</evidence>
<evidence type="ECO:0000256" key="3">
    <source>
        <dbReference type="ARBA" id="ARBA00022963"/>
    </source>
</evidence>
<dbReference type="Pfam" id="PF01734">
    <property type="entry name" value="Patatin"/>
    <property type="match status" value="1"/>
</dbReference>
<proteinExistence type="inferred from homology"/>
<keyword evidence="2 5" id="KW-0378">Hydrolase</keyword>
<dbReference type="Pfam" id="PF11815">
    <property type="entry name" value="DUF3336"/>
    <property type="match status" value="1"/>
</dbReference>
<dbReference type="GO" id="GO:0016042">
    <property type="term" value="P:lipid catabolic process"/>
    <property type="evidence" value="ECO:0007669"/>
    <property type="project" value="UniProtKB-UniRule"/>
</dbReference>
<evidence type="ECO:0000259" key="7">
    <source>
        <dbReference type="PROSITE" id="PS51635"/>
    </source>
</evidence>
<evidence type="ECO:0000313" key="9">
    <source>
        <dbReference type="Proteomes" id="UP000769528"/>
    </source>
</evidence>
<sequence>MDQDFINEEHIKAFSDALNYKHEDDKIISKNDWTTIHEKLKDKQEKRFHYKNDYFQSFSYKILRFPLLICILAWIVWLFILYIGLRVYISIYEKAGFNSKKRILLRNLSAKSKRYEDWVYNALTLDNFLKLDNWKKKPFFYYYDYHTLKLTTKNLKYLRETHAKEELMLSLSNCVKSNYAGIENSILYSQTYYGTKVFIEEFNHQVSESLNYIINDEEVNANLKFNLFKNINKNFGKTALCLSGGACFAYNHFGVIKALLENNLLPKIISGTSGGGVVAALTAIRSDDELKKLIKPELANKITACNEPFSVYFRRFLKTGARFDSADWARKAMWFTMGSMTFKEAYEKTGKILNISTVPADPYSPVILCNHITSPNCVIWSALLASSAVPGVLNPVVLMMKDPKTGKLSSFSFGKKFKDGSLRTDIPIEALNTYFNTKFSIVSQVNPHISLFQFSPKGSVGKPVLRRKVGLRGGFIGAGIENFLKLEINKWLKLIKSLDLLPHIMEQDWTNLWLQKFSGTITICPKIKLADLRYILSDPTEERLEEMIRNGEISTYPKLLFIKHRLSIERLIEKGLKKYKKENKFHNGKSMGYSSDEEKANEEHLIDNIINLDTDVGGLQYQVRFSNQQNIASDETEYGNDEEDDDSYLVENEYLKDLNDDNINKVSYEGDLSKKRRTTTWW</sequence>
<evidence type="ECO:0000313" key="8">
    <source>
        <dbReference type="EMBL" id="KAH3674706.1"/>
    </source>
</evidence>
<dbReference type="InterPro" id="IPR016035">
    <property type="entry name" value="Acyl_Trfase/lysoPLipase"/>
</dbReference>
<dbReference type="GO" id="GO:0004806">
    <property type="term" value="F:triacylglycerol lipase activity"/>
    <property type="evidence" value="ECO:0007669"/>
    <property type="project" value="InterPro"/>
</dbReference>
<accession>A0A9P8TDU9</accession>
<dbReference type="PANTHER" id="PTHR14226:SF66">
    <property type="entry name" value="TRIACYLGLYCEROL LIPASE PTL2"/>
    <property type="match status" value="1"/>
</dbReference>
<keyword evidence="9" id="KW-1185">Reference proteome</keyword>
<keyword evidence="6" id="KW-0812">Transmembrane</keyword>
<dbReference type="GO" id="GO:0006641">
    <property type="term" value="P:triglyceride metabolic process"/>
    <property type="evidence" value="ECO:0007669"/>
    <property type="project" value="UniProtKB-ARBA"/>
</dbReference>
<protein>
    <recommendedName>
        <fullName evidence="6">Patatin-like phospholipase domain-containing protein</fullName>
        <ecNumber evidence="6">3.1.1.-</ecNumber>
    </recommendedName>
</protein>
<evidence type="ECO:0000256" key="4">
    <source>
        <dbReference type="ARBA" id="ARBA00023098"/>
    </source>
</evidence>
<dbReference type="CDD" id="cd07232">
    <property type="entry name" value="Pat_PLPL"/>
    <property type="match status" value="1"/>
</dbReference>
<feature type="active site" description="Nucleophile" evidence="5">
    <location>
        <position position="273"/>
    </location>
</feature>
<comment type="subcellular location">
    <subcellularLocation>
        <location evidence="6">Membrane</location>
        <topology evidence="6">Single-pass membrane protein</topology>
    </subcellularLocation>
</comment>
<comment type="caution">
    <text evidence="8">The sequence shown here is derived from an EMBL/GenBank/DDBJ whole genome shotgun (WGS) entry which is preliminary data.</text>
</comment>
<reference evidence="8" key="2">
    <citation type="submission" date="2021-01" db="EMBL/GenBank/DDBJ databases">
        <authorList>
            <person name="Schikora-Tamarit M.A."/>
        </authorList>
    </citation>
    <scope>NUCLEOTIDE SEQUENCE</scope>
    <source>
        <strain evidence="8">CBS6341</strain>
    </source>
</reference>